<comment type="caution">
    <text evidence="3">The sequence shown here is derived from an EMBL/GenBank/DDBJ whole genome shotgun (WGS) entry which is preliminary data.</text>
</comment>
<evidence type="ECO:0000256" key="1">
    <source>
        <dbReference type="SAM" id="Phobius"/>
    </source>
</evidence>
<feature type="transmembrane region" description="Helical" evidence="1">
    <location>
        <begin position="218"/>
        <end position="236"/>
    </location>
</feature>
<feature type="transmembrane region" description="Helical" evidence="1">
    <location>
        <begin position="47"/>
        <end position="66"/>
    </location>
</feature>
<keyword evidence="1" id="KW-1133">Transmembrane helix</keyword>
<name>A0ABQ5LWK7_9RHOB</name>
<feature type="transmembrane region" description="Helical" evidence="1">
    <location>
        <begin position="135"/>
        <end position="153"/>
    </location>
</feature>
<organism evidence="3 4">
    <name type="scientific">Sinisalibacter aestuarii</name>
    <dbReference type="NCBI Taxonomy" id="2949426"/>
    <lineage>
        <taxon>Bacteria</taxon>
        <taxon>Pseudomonadati</taxon>
        <taxon>Pseudomonadota</taxon>
        <taxon>Alphaproteobacteria</taxon>
        <taxon>Rhodobacterales</taxon>
        <taxon>Roseobacteraceae</taxon>
        <taxon>Sinisalibacter</taxon>
    </lineage>
</organism>
<keyword evidence="4" id="KW-1185">Reference proteome</keyword>
<reference evidence="3" key="1">
    <citation type="journal article" date="2023" name="Int. J. Syst. Evol. Microbiol.">
        <title>Sinisalibacter aestuarii sp. nov., isolated from estuarine sediment of the Arakawa River.</title>
        <authorList>
            <person name="Arafat S.T."/>
            <person name="Hirano S."/>
            <person name="Sato A."/>
            <person name="Takeuchi K."/>
            <person name="Yasuda T."/>
            <person name="Terahara T."/>
            <person name="Hamada M."/>
            <person name="Kobayashi T."/>
        </authorList>
    </citation>
    <scope>NUCLEOTIDE SEQUENCE</scope>
    <source>
        <strain evidence="3">B-399</strain>
    </source>
</reference>
<keyword evidence="1" id="KW-0812">Transmembrane</keyword>
<keyword evidence="1" id="KW-0472">Membrane</keyword>
<evidence type="ECO:0000313" key="3">
    <source>
        <dbReference type="EMBL" id="GKY89370.1"/>
    </source>
</evidence>
<feature type="domain" description="EamA" evidence="2">
    <location>
        <begin position="44"/>
        <end position="150"/>
    </location>
</feature>
<dbReference type="InterPro" id="IPR000620">
    <property type="entry name" value="EamA_dom"/>
</dbReference>
<evidence type="ECO:0000313" key="4">
    <source>
        <dbReference type="Proteomes" id="UP001144205"/>
    </source>
</evidence>
<dbReference type="InterPro" id="IPR037185">
    <property type="entry name" value="EmrE-like"/>
</dbReference>
<dbReference type="Proteomes" id="UP001144205">
    <property type="component" value="Unassembled WGS sequence"/>
</dbReference>
<feature type="transmembrane region" description="Helical" evidence="1">
    <location>
        <begin position="159"/>
        <end position="180"/>
    </location>
</feature>
<dbReference type="SUPFAM" id="SSF103481">
    <property type="entry name" value="Multidrug resistance efflux transporter EmrE"/>
    <property type="match status" value="2"/>
</dbReference>
<gene>
    <name evidence="3" type="ORF">STA1M1_32390</name>
</gene>
<feature type="transmembrane region" description="Helical" evidence="1">
    <location>
        <begin position="192"/>
        <end position="212"/>
    </location>
</feature>
<evidence type="ECO:0000259" key="2">
    <source>
        <dbReference type="Pfam" id="PF00892"/>
    </source>
</evidence>
<feature type="transmembrane region" description="Helical" evidence="1">
    <location>
        <begin position="108"/>
        <end position="128"/>
    </location>
</feature>
<protein>
    <submittedName>
        <fullName evidence="3">Membrane protein</fullName>
    </submittedName>
</protein>
<feature type="domain" description="EamA" evidence="2">
    <location>
        <begin position="162"/>
        <end position="290"/>
    </location>
</feature>
<feature type="transmembrane region" description="Helical" evidence="1">
    <location>
        <begin position="248"/>
        <end position="267"/>
    </location>
</feature>
<dbReference type="EMBL" id="BROH01000011">
    <property type="protein sequence ID" value="GKY89370.1"/>
    <property type="molecule type" value="Genomic_DNA"/>
</dbReference>
<proteinExistence type="predicted"/>
<dbReference type="Pfam" id="PF00892">
    <property type="entry name" value="EamA"/>
    <property type="match status" value="2"/>
</dbReference>
<feature type="transmembrane region" description="Helical" evidence="1">
    <location>
        <begin position="20"/>
        <end position="41"/>
    </location>
</feature>
<feature type="transmembrane region" description="Helical" evidence="1">
    <location>
        <begin position="78"/>
        <end position="102"/>
    </location>
</feature>
<feature type="transmembrane region" description="Helical" evidence="1">
    <location>
        <begin position="273"/>
        <end position="294"/>
    </location>
</feature>
<dbReference type="PANTHER" id="PTHR22911">
    <property type="entry name" value="ACYL-MALONYL CONDENSING ENZYME-RELATED"/>
    <property type="match status" value="1"/>
</dbReference>
<accession>A0ABQ5LWK7</accession>
<sequence>MRGGAVRAWVAGMTDHVKGLLITTLGVLFILPDSLMVRLIATDGVTVAFWKALTTAAVIGLGVTVLDGPGAFGRVMRLGWQAWVYAGAVGASGAGFVIAVSLTSVANVVFIVAAMPVFAAIFSWAFLGERVGGRMLATMVAVGAGLAVIAYGSGETEGAHWSGDVLALAVAACFAGGLTAARSLRPASLVPAIPVGYGAAALVLVFFSAPLSVPADDWIWVALHGGVFIVGSTVFITMGPRWLPSAEVALLILLESVFAPLLAWAVVGEDPGRWAMIGGAIVIGALFVSNLAALTKRRPVAAGAPGPHG</sequence>